<dbReference type="AlphaFoldDB" id="A0AAW5HW84"/>
<sequence length="247" mass="28640">MTTPTARFHGYPKRPVPDIFGGSDWDLPMTDRDSDSIFFLVEYLKITDPENANEPTAYTMLRELKDEHRAMEKGVFDRLRETPGIQEEKDQAFYRVMFQFRQYQAGQLVAKALEATDENPYKVVGMMRYHHPSIECAWVVDAVMKTTVEEALKTLGRDHSPQAVEELWLELNEEADLFAKTKKVLRLAGWAKDIADIPRSSEAMKQIFLQDQREAAWTVIDQHLTEPINALMDQQEEEDPWAVDWDS</sequence>
<comment type="caution">
    <text evidence="1">The sequence shown here is derived from an EMBL/GenBank/DDBJ whole genome shotgun (WGS) entry which is preliminary data.</text>
</comment>
<accession>A0AAW5HW84</accession>
<gene>
    <name evidence="1" type="ORF">JMN37_07085</name>
</gene>
<organism evidence="1 2">
    <name type="scientific">Corynebacterium lipophilum</name>
    <dbReference type="NCBI Taxonomy" id="2804918"/>
    <lineage>
        <taxon>Bacteria</taxon>
        <taxon>Bacillati</taxon>
        <taxon>Actinomycetota</taxon>
        <taxon>Actinomycetes</taxon>
        <taxon>Mycobacteriales</taxon>
        <taxon>Corynebacteriaceae</taxon>
        <taxon>Corynebacterium</taxon>
    </lineage>
</organism>
<dbReference type="RefSeq" id="WP_071572904.1">
    <property type="nucleotide sequence ID" value="NZ_JAEUWV010000009.1"/>
</dbReference>
<protein>
    <submittedName>
        <fullName evidence="1">Uncharacterized protein</fullName>
    </submittedName>
</protein>
<keyword evidence="2" id="KW-1185">Reference proteome</keyword>
<name>A0AAW5HW84_9CORY</name>
<dbReference type="EMBL" id="JAEUWV010000009">
    <property type="protein sequence ID" value="MCO6394738.1"/>
    <property type="molecule type" value="Genomic_DNA"/>
</dbReference>
<reference evidence="1 2" key="1">
    <citation type="submission" date="2021-01" db="EMBL/GenBank/DDBJ databases">
        <title>Identification and Characterization of Corynebacterium sp.</title>
        <authorList>
            <person name="Luo Q."/>
            <person name="Qu P."/>
            <person name="Chen Q."/>
        </authorList>
    </citation>
    <scope>NUCLEOTIDE SEQUENCE [LARGE SCALE GENOMIC DNA]</scope>
    <source>
        <strain evidence="1 2">MC-18</strain>
    </source>
</reference>
<dbReference type="Proteomes" id="UP001205920">
    <property type="component" value="Unassembled WGS sequence"/>
</dbReference>
<evidence type="ECO:0000313" key="2">
    <source>
        <dbReference type="Proteomes" id="UP001205920"/>
    </source>
</evidence>
<evidence type="ECO:0000313" key="1">
    <source>
        <dbReference type="EMBL" id="MCO6394738.1"/>
    </source>
</evidence>
<proteinExistence type="predicted"/>